<reference evidence="2 3" key="1">
    <citation type="submission" date="2021-05" db="EMBL/GenBank/DDBJ databases">
        <authorList>
            <person name="Zhang Z.D."/>
            <person name="Osman G."/>
        </authorList>
    </citation>
    <scope>NUCLEOTIDE SEQUENCE [LARGE SCALE GENOMIC DNA]</scope>
    <source>
        <strain evidence="2 3">KCTC 32217</strain>
    </source>
</reference>
<dbReference type="AlphaFoldDB" id="A0AAP2G6E4"/>
<dbReference type="EMBL" id="JAHCMY010000015">
    <property type="protein sequence ID" value="MBS9525608.1"/>
    <property type="molecule type" value="Genomic_DNA"/>
</dbReference>
<sequence length="54" mass="6405">MGNTNIEGEKEWGWKNGDRRRETGDGRPKMGDRGVDGWWFRRLFPDHPFGDREV</sequence>
<proteinExistence type="predicted"/>
<comment type="caution">
    <text evidence="2">The sequence shown here is derived from an EMBL/GenBank/DDBJ whole genome shotgun (WGS) entry which is preliminary data.</text>
</comment>
<evidence type="ECO:0000313" key="2">
    <source>
        <dbReference type="EMBL" id="MBS9525608.1"/>
    </source>
</evidence>
<evidence type="ECO:0000256" key="1">
    <source>
        <dbReference type="SAM" id="MobiDB-lite"/>
    </source>
</evidence>
<feature type="compositionally biased region" description="Basic and acidic residues" evidence="1">
    <location>
        <begin position="7"/>
        <end position="31"/>
    </location>
</feature>
<feature type="region of interest" description="Disordered" evidence="1">
    <location>
        <begin position="1"/>
        <end position="31"/>
    </location>
</feature>
<gene>
    <name evidence="2" type="ORF">KI659_16440</name>
</gene>
<organism evidence="2 3">
    <name type="scientific">Litoribacter ruber</name>
    <dbReference type="NCBI Taxonomy" id="702568"/>
    <lineage>
        <taxon>Bacteria</taxon>
        <taxon>Pseudomonadati</taxon>
        <taxon>Bacteroidota</taxon>
        <taxon>Cytophagia</taxon>
        <taxon>Cytophagales</taxon>
        <taxon>Cyclobacteriaceae</taxon>
        <taxon>Litoribacter</taxon>
    </lineage>
</organism>
<accession>A0AAP2G6E4</accession>
<name>A0AAP2G6E4_9BACT</name>
<keyword evidence="3" id="KW-1185">Reference proteome</keyword>
<dbReference type="Proteomes" id="UP001319104">
    <property type="component" value="Unassembled WGS sequence"/>
</dbReference>
<evidence type="ECO:0000313" key="3">
    <source>
        <dbReference type="Proteomes" id="UP001319104"/>
    </source>
</evidence>
<protein>
    <submittedName>
        <fullName evidence="2">Uncharacterized protein</fullName>
    </submittedName>
</protein>
<dbReference type="RefSeq" id="WP_213946468.1">
    <property type="nucleotide sequence ID" value="NZ_JAHCMY010000015.1"/>
</dbReference>